<sequence length="561" mass="57338">MKGRFSGCAWRLLGAVLAGALARWCGLGLTAAAAWMIARAAEQPPLVALGLAIVAVRGCAVFKGVFRYAEQLAGHDAALRILAAVRVRLFDALGRERGHGRDASALNGMLSDVDHVQDLLLRALLPASGALLGGGAGLVLVAVVRPGAGPVLAAGLLVAGVLQPCAAALAARRLGAAVAVRRDELAAAGLDLLEGADELAVHGATDGAREAAGRAASRLAKLERRAALVSGTVTAVGFIVQVATAAAVLLSAREAGTVTAAMLALTSLVAVDLVLELGGAAQQAVTSWPAVRRIAALLRTPEPAGSSDPLPPGPLRVDLLGASVRYGARTVLAEVDLQVDRGRRVAVVGPSGAGKSTLLAAISGAVPLDRGSVLLAGSPLSSYAPDDVRRAVCGLAQDAHVFAATVRANLLLARPDATDAELEESVRKARFADDLAALPLGWETPVTPETLSGGQRRRLLLARAFLADPAVLLLDEPTEGLDTATADALTRDLLTSPGGGTLVLVTHRLAALRHADEILVMDGGRVVQRGPHRALASVPGPYRDLLDTELLHAGAPLDPAK</sequence>
<evidence type="ECO:0000256" key="3">
    <source>
        <dbReference type="ARBA" id="ARBA00022741"/>
    </source>
</evidence>
<proteinExistence type="predicted"/>
<evidence type="ECO:0000259" key="8">
    <source>
        <dbReference type="PROSITE" id="PS50893"/>
    </source>
</evidence>
<dbReference type="InterPro" id="IPR003439">
    <property type="entry name" value="ABC_transporter-like_ATP-bd"/>
</dbReference>
<evidence type="ECO:0000256" key="5">
    <source>
        <dbReference type="ARBA" id="ARBA00022989"/>
    </source>
</evidence>
<keyword evidence="3" id="KW-0547">Nucleotide-binding</keyword>
<dbReference type="InterPro" id="IPR027417">
    <property type="entry name" value="P-loop_NTPase"/>
</dbReference>
<dbReference type="NCBIfam" id="TIGR02868">
    <property type="entry name" value="CydC"/>
    <property type="match status" value="1"/>
</dbReference>
<keyword evidence="6 7" id="KW-0472">Membrane</keyword>
<evidence type="ECO:0000313" key="10">
    <source>
        <dbReference type="EMBL" id="GAA2738420.1"/>
    </source>
</evidence>
<feature type="domain" description="ABC transporter" evidence="8">
    <location>
        <begin position="315"/>
        <end position="548"/>
    </location>
</feature>
<keyword evidence="4" id="KW-0067">ATP-binding</keyword>
<dbReference type="InterPro" id="IPR011527">
    <property type="entry name" value="ABC1_TM_dom"/>
</dbReference>
<dbReference type="InterPro" id="IPR014223">
    <property type="entry name" value="ABC_CydC/D"/>
</dbReference>
<dbReference type="RefSeq" id="WP_344458020.1">
    <property type="nucleotide sequence ID" value="NZ_BAAATZ010000037.1"/>
</dbReference>
<dbReference type="SUPFAM" id="SSF90123">
    <property type="entry name" value="ABC transporter transmembrane region"/>
    <property type="match status" value="1"/>
</dbReference>
<dbReference type="InterPro" id="IPR003593">
    <property type="entry name" value="AAA+_ATPase"/>
</dbReference>
<feature type="transmembrane region" description="Helical" evidence="7">
    <location>
        <begin position="150"/>
        <end position="171"/>
    </location>
</feature>
<evidence type="ECO:0000259" key="9">
    <source>
        <dbReference type="PROSITE" id="PS50929"/>
    </source>
</evidence>
<accession>A0ABP6HD90</accession>
<evidence type="ECO:0000256" key="2">
    <source>
        <dbReference type="ARBA" id="ARBA00022692"/>
    </source>
</evidence>
<dbReference type="EMBL" id="BAAATZ010000037">
    <property type="protein sequence ID" value="GAA2738420.1"/>
    <property type="molecule type" value="Genomic_DNA"/>
</dbReference>
<organism evidence="10 11">
    <name type="scientific">Actinocorallia aurantiaca</name>
    <dbReference type="NCBI Taxonomy" id="46204"/>
    <lineage>
        <taxon>Bacteria</taxon>
        <taxon>Bacillati</taxon>
        <taxon>Actinomycetota</taxon>
        <taxon>Actinomycetes</taxon>
        <taxon>Streptosporangiales</taxon>
        <taxon>Thermomonosporaceae</taxon>
        <taxon>Actinocorallia</taxon>
    </lineage>
</organism>
<feature type="transmembrane region" description="Helical" evidence="7">
    <location>
        <begin position="226"/>
        <end position="249"/>
    </location>
</feature>
<comment type="subcellular location">
    <subcellularLocation>
        <location evidence="1">Cell membrane</location>
        <topology evidence="1">Multi-pass membrane protein</topology>
    </subcellularLocation>
</comment>
<reference evidence="11" key="1">
    <citation type="journal article" date="2019" name="Int. J. Syst. Evol. Microbiol.">
        <title>The Global Catalogue of Microorganisms (GCM) 10K type strain sequencing project: providing services to taxonomists for standard genome sequencing and annotation.</title>
        <authorList>
            <consortium name="The Broad Institute Genomics Platform"/>
            <consortium name="The Broad Institute Genome Sequencing Center for Infectious Disease"/>
            <person name="Wu L."/>
            <person name="Ma J."/>
        </authorList>
    </citation>
    <scope>NUCLEOTIDE SEQUENCE [LARGE SCALE GENOMIC DNA]</scope>
    <source>
        <strain evidence="11">JCM 8201</strain>
    </source>
</reference>
<keyword evidence="11" id="KW-1185">Reference proteome</keyword>
<evidence type="ECO:0000256" key="1">
    <source>
        <dbReference type="ARBA" id="ARBA00004651"/>
    </source>
</evidence>
<protein>
    <submittedName>
        <fullName evidence="10">Thiol reductant ABC exporter subunit CydC</fullName>
    </submittedName>
</protein>
<keyword evidence="2 7" id="KW-0812">Transmembrane</keyword>
<dbReference type="PROSITE" id="PS50893">
    <property type="entry name" value="ABC_TRANSPORTER_2"/>
    <property type="match status" value="1"/>
</dbReference>
<dbReference type="InterPro" id="IPR036640">
    <property type="entry name" value="ABC1_TM_sf"/>
</dbReference>
<dbReference type="PROSITE" id="PS00211">
    <property type="entry name" value="ABC_TRANSPORTER_1"/>
    <property type="match status" value="1"/>
</dbReference>
<comment type="caution">
    <text evidence="10">The sequence shown here is derived from an EMBL/GenBank/DDBJ whole genome shotgun (WGS) entry which is preliminary data.</text>
</comment>
<evidence type="ECO:0000313" key="11">
    <source>
        <dbReference type="Proteomes" id="UP001501842"/>
    </source>
</evidence>
<evidence type="ECO:0000256" key="4">
    <source>
        <dbReference type="ARBA" id="ARBA00022840"/>
    </source>
</evidence>
<dbReference type="CDD" id="cd03228">
    <property type="entry name" value="ABCC_MRP_Like"/>
    <property type="match status" value="1"/>
</dbReference>
<feature type="domain" description="ABC transmembrane type-1" evidence="9">
    <location>
        <begin position="13"/>
        <end position="293"/>
    </location>
</feature>
<gene>
    <name evidence="10" type="primary">cydC</name>
    <name evidence="10" type="ORF">GCM10010439_72390</name>
</gene>
<dbReference type="InterPro" id="IPR039421">
    <property type="entry name" value="Type_1_exporter"/>
</dbReference>
<feature type="transmembrane region" description="Helical" evidence="7">
    <location>
        <begin position="46"/>
        <end position="66"/>
    </location>
</feature>
<dbReference type="SMART" id="SM00382">
    <property type="entry name" value="AAA"/>
    <property type="match status" value="1"/>
</dbReference>
<dbReference type="PANTHER" id="PTHR24221">
    <property type="entry name" value="ATP-BINDING CASSETTE SUB-FAMILY B"/>
    <property type="match status" value="1"/>
</dbReference>
<dbReference type="Pfam" id="PF00005">
    <property type="entry name" value="ABC_tran"/>
    <property type="match status" value="1"/>
</dbReference>
<dbReference type="Proteomes" id="UP001501842">
    <property type="component" value="Unassembled WGS sequence"/>
</dbReference>
<evidence type="ECO:0000256" key="6">
    <source>
        <dbReference type="ARBA" id="ARBA00023136"/>
    </source>
</evidence>
<dbReference type="PROSITE" id="PS50929">
    <property type="entry name" value="ABC_TM1F"/>
    <property type="match status" value="1"/>
</dbReference>
<dbReference type="PANTHER" id="PTHR24221:SF654">
    <property type="entry name" value="ATP-BINDING CASSETTE SUB-FAMILY B MEMBER 6"/>
    <property type="match status" value="1"/>
</dbReference>
<dbReference type="InterPro" id="IPR017871">
    <property type="entry name" value="ABC_transporter-like_CS"/>
</dbReference>
<name>A0ABP6HD90_9ACTN</name>
<dbReference type="Gene3D" id="1.20.1560.10">
    <property type="entry name" value="ABC transporter type 1, transmembrane domain"/>
    <property type="match status" value="1"/>
</dbReference>
<evidence type="ECO:0000256" key="7">
    <source>
        <dbReference type="SAM" id="Phobius"/>
    </source>
</evidence>
<dbReference type="SUPFAM" id="SSF52540">
    <property type="entry name" value="P-loop containing nucleoside triphosphate hydrolases"/>
    <property type="match status" value="1"/>
</dbReference>
<feature type="transmembrane region" description="Helical" evidence="7">
    <location>
        <begin position="119"/>
        <end position="144"/>
    </location>
</feature>
<keyword evidence="5 7" id="KW-1133">Transmembrane helix</keyword>
<dbReference type="Gene3D" id="3.40.50.300">
    <property type="entry name" value="P-loop containing nucleotide triphosphate hydrolases"/>
    <property type="match status" value="1"/>
</dbReference>